<dbReference type="EMBL" id="JAPFFF010000018">
    <property type="protein sequence ID" value="KAK8860533.1"/>
    <property type="molecule type" value="Genomic_DNA"/>
</dbReference>
<evidence type="ECO:0000256" key="3">
    <source>
        <dbReference type="SAM" id="SignalP"/>
    </source>
</evidence>
<sequence>MFLLHFLCLLSFSQSKYACFESLDDKKCDDLNEISPIKYIKYSPNDIDNLFNESMTSLNIAVFSKLNPINIPKNNVLNDLSILSDTEEVNLNIESQSLILKKLSIKNVTIRISTNQNNNIIILNITDSFERLNSHFLANNKNDRIRLVMSKCDSFNQLQGFDEFEIDSFQLKEEKKTFFSFPPITNEIFANISIEIISDMNYLTNDFRFILYSSRKDESLYINSKSLIFQNTQNTNILKINTSLPLTYIHNNSNILDVYFEKDYCDLISKNNEDLSLSIKFYSGKSRFHSECNSNIELDRSKYANFLINTIFYNDSSCEFDLNPQSLLPLSIISTNNLSIKLNQLNTTVLGYLFIGNGNITITTSDVNKLNSNYQFYCSSICNYSEIDLNINNKRLFSYFDLTESEFFESIKHLELTQFIFLEENIVFIPKFLLNTKNIVGGTTIVNLINEELSNIEFKPQTNLKLKENGTIVIPYHVNFNETYEGVMKIHHERYNELVENGENRTFDLDNFYDSFKYYYLKYLRVFDNFTRVFVKTYNQFYPPFMGNDQNSFNSNSILSIVQNHNNELNHFIRFFVKRDDSPIHAFYDTNFRPLICNLSILNKKDGLSENYEIEFSNSLVSELAKVSDFVLDGEVNFNASTSCIQYRVKKPPTSSSEFFAYLVNNDLIDTVKHIPFVSIITPMTVGNFFNLLRNKESRNIVIVVCEDMTSKLNLTQIRQDANVFIVGASVAHSSELIDFFNTIRKGNDLKNDLKKALDKISPRVPEIFPTIQVHLMKKQSLTAVGVTILKSLIECGSITFSLCAFKKSNFVCASNLNTDLYSIQNLLEITSNYRFLNVTLFPNFIGNNGGTTDLLSVTKIEFDENGWFFYSKGTIYDNVTVNSISSEKVRNKLSPSYNFGLPYILAEEEFSVYSITDNIEYSLIQSKIPPKSLHFYSGEKLSKNFMKNKISLLEANENIIEIPETTTLSFTGMWDQNQYSKSGFTFEFGDSNAVIQKVPNSLSISFSGNKNISIDCNGKNRKIRDLAGKGPISIDSINGHISIDSLTFKPYENSFLLLNRRDENLQISKVECEQHSRGQLNDLSLQKVVLNPDSKLEMTNLKFERKSTIQFNYNYDYEIPLLTINDSLSIDNLISVVMNYSRRHHSQYDPSFERHLNKSRKFLKIKNSRCGTLNSLFTFESDFDDFNDQKKIKLECSENDGFIEFSLKLISMPSLKLSSSEKVNNADQIKEEPLEPPYLFIPPPSPTPKENDMTAAIVGGSVGGVAFVGIVAFVVYFIISGRKEDEALLDSMEKKNGASEIMENLNEQSVESGIGVSIDESVENAASNEKKGETSEEVEKVADESKDTTFKDDFVEKP</sequence>
<name>A0ABR2ICY4_9EUKA</name>
<feature type="region of interest" description="Disordered" evidence="1">
    <location>
        <begin position="1323"/>
        <end position="1359"/>
    </location>
</feature>
<protein>
    <recommendedName>
        <fullName evidence="6">VWFA domain-containing protein</fullName>
    </recommendedName>
</protein>
<organism evidence="4 5">
    <name type="scientific">Tritrichomonas musculus</name>
    <dbReference type="NCBI Taxonomy" id="1915356"/>
    <lineage>
        <taxon>Eukaryota</taxon>
        <taxon>Metamonada</taxon>
        <taxon>Parabasalia</taxon>
        <taxon>Tritrichomonadida</taxon>
        <taxon>Tritrichomonadidae</taxon>
        <taxon>Tritrichomonas</taxon>
    </lineage>
</organism>
<feature type="transmembrane region" description="Helical" evidence="2">
    <location>
        <begin position="1254"/>
        <end position="1280"/>
    </location>
</feature>
<proteinExistence type="predicted"/>
<keyword evidence="2" id="KW-1133">Transmembrane helix</keyword>
<evidence type="ECO:0000256" key="1">
    <source>
        <dbReference type="SAM" id="MobiDB-lite"/>
    </source>
</evidence>
<accession>A0ABR2ICY4</accession>
<dbReference type="Proteomes" id="UP001470230">
    <property type="component" value="Unassembled WGS sequence"/>
</dbReference>
<keyword evidence="3" id="KW-0732">Signal</keyword>
<keyword evidence="2" id="KW-0472">Membrane</keyword>
<keyword evidence="5" id="KW-1185">Reference proteome</keyword>
<gene>
    <name evidence="4" type="ORF">M9Y10_012198</name>
</gene>
<feature type="chain" id="PRO_5045083403" description="VWFA domain-containing protein" evidence="3">
    <location>
        <begin position="19"/>
        <end position="1359"/>
    </location>
</feature>
<evidence type="ECO:0000256" key="2">
    <source>
        <dbReference type="SAM" id="Phobius"/>
    </source>
</evidence>
<evidence type="ECO:0000313" key="5">
    <source>
        <dbReference type="Proteomes" id="UP001470230"/>
    </source>
</evidence>
<feature type="signal peptide" evidence="3">
    <location>
        <begin position="1"/>
        <end position="18"/>
    </location>
</feature>
<keyword evidence="2" id="KW-0812">Transmembrane</keyword>
<evidence type="ECO:0000313" key="4">
    <source>
        <dbReference type="EMBL" id="KAK8860533.1"/>
    </source>
</evidence>
<comment type="caution">
    <text evidence="4">The sequence shown here is derived from an EMBL/GenBank/DDBJ whole genome shotgun (WGS) entry which is preliminary data.</text>
</comment>
<feature type="compositionally biased region" description="Basic and acidic residues" evidence="1">
    <location>
        <begin position="1329"/>
        <end position="1359"/>
    </location>
</feature>
<evidence type="ECO:0008006" key="6">
    <source>
        <dbReference type="Google" id="ProtNLM"/>
    </source>
</evidence>
<reference evidence="4 5" key="1">
    <citation type="submission" date="2024-04" db="EMBL/GenBank/DDBJ databases">
        <title>Tritrichomonas musculus Genome.</title>
        <authorList>
            <person name="Alves-Ferreira E."/>
            <person name="Grigg M."/>
            <person name="Lorenzi H."/>
            <person name="Galac M."/>
        </authorList>
    </citation>
    <scope>NUCLEOTIDE SEQUENCE [LARGE SCALE GENOMIC DNA]</scope>
    <source>
        <strain evidence="4 5">EAF2021</strain>
    </source>
</reference>